<keyword evidence="3" id="KW-1185">Reference proteome</keyword>
<sequence>MTHEQLRLAEANALTTPWKKFGPYLTERRAAVWACRAGAAVRVSRAANKSAFISRRRRNEESRRLRPDRWWGKGKAPGQEGGVVKMMPVFRQLLSATFQEAVIFPELPKNYVAAGPAGNL</sequence>
<reference evidence="2 3" key="1">
    <citation type="submission" date="2017-06" db="EMBL/GenBank/DDBJ databases">
        <title>Hymenobacter amundsenii sp. nov. isolated from regoliths in Antarctica.</title>
        <authorList>
            <person name="Sedlacek I."/>
            <person name="Kralova S."/>
            <person name="Pantucek R."/>
            <person name="Svec P."/>
            <person name="Holochova P."/>
            <person name="Stankova E."/>
            <person name="Vrbovska V."/>
            <person name="Busse H.-J."/>
        </authorList>
    </citation>
    <scope>NUCLEOTIDE SEQUENCE [LARGE SCALE GENOMIC DNA]</scope>
    <source>
        <strain evidence="2 3">CCM 8682</strain>
    </source>
</reference>
<organism evidence="2 3">
    <name type="scientific">Hymenobacter amundsenii</name>
    <dbReference type="NCBI Taxonomy" id="2006685"/>
    <lineage>
        <taxon>Bacteria</taxon>
        <taxon>Pseudomonadati</taxon>
        <taxon>Bacteroidota</taxon>
        <taxon>Cytophagia</taxon>
        <taxon>Cytophagales</taxon>
        <taxon>Hymenobacteraceae</taxon>
        <taxon>Hymenobacter</taxon>
    </lineage>
</organism>
<evidence type="ECO:0000313" key="2">
    <source>
        <dbReference type="EMBL" id="OWP63150.1"/>
    </source>
</evidence>
<comment type="caution">
    <text evidence="2">The sequence shown here is derived from an EMBL/GenBank/DDBJ whole genome shotgun (WGS) entry which is preliminary data.</text>
</comment>
<proteinExistence type="predicted"/>
<gene>
    <name evidence="2" type="ORF">CDA63_10675</name>
</gene>
<evidence type="ECO:0000313" key="3">
    <source>
        <dbReference type="Proteomes" id="UP000197277"/>
    </source>
</evidence>
<name>A0A246FKQ5_9BACT</name>
<dbReference type="EMBL" id="NIRR01000015">
    <property type="protein sequence ID" value="OWP63150.1"/>
    <property type="molecule type" value="Genomic_DNA"/>
</dbReference>
<evidence type="ECO:0000256" key="1">
    <source>
        <dbReference type="SAM" id="MobiDB-lite"/>
    </source>
</evidence>
<dbReference type="AlphaFoldDB" id="A0A246FKQ5"/>
<accession>A0A246FKQ5</accession>
<feature type="region of interest" description="Disordered" evidence="1">
    <location>
        <begin position="55"/>
        <end position="78"/>
    </location>
</feature>
<dbReference type="Proteomes" id="UP000197277">
    <property type="component" value="Unassembled WGS sequence"/>
</dbReference>
<protein>
    <submittedName>
        <fullName evidence="2">Uncharacterized protein</fullName>
    </submittedName>
</protein>
<feature type="compositionally biased region" description="Basic and acidic residues" evidence="1">
    <location>
        <begin position="58"/>
        <end position="71"/>
    </location>
</feature>